<accession>A0A1J5P902</accession>
<sequence length="79" mass="8398">MTPKLTMKETTIVVEAMPNSSDPISGTTVRSIPTMPPTKALITTSKANCGQFSLSPNRTVAMADRSAGIRSVPCHHRDG</sequence>
<name>A0A1J5P902_9ZZZZ</name>
<organism evidence="1">
    <name type="scientific">mine drainage metagenome</name>
    <dbReference type="NCBI Taxonomy" id="410659"/>
    <lineage>
        <taxon>unclassified sequences</taxon>
        <taxon>metagenomes</taxon>
        <taxon>ecological metagenomes</taxon>
    </lineage>
</organism>
<reference evidence="1" key="1">
    <citation type="submission" date="2016-10" db="EMBL/GenBank/DDBJ databases">
        <title>Sequence of Gallionella enrichment culture.</title>
        <authorList>
            <person name="Poehlein A."/>
            <person name="Muehling M."/>
            <person name="Daniel R."/>
        </authorList>
    </citation>
    <scope>NUCLEOTIDE SEQUENCE</scope>
</reference>
<gene>
    <name evidence="1" type="ORF">GALL_506940</name>
</gene>
<dbReference type="AlphaFoldDB" id="A0A1J5P902"/>
<dbReference type="EMBL" id="MLJW01005745">
    <property type="protein sequence ID" value="OIQ67726.1"/>
    <property type="molecule type" value="Genomic_DNA"/>
</dbReference>
<comment type="caution">
    <text evidence="1">The sequence shown here is derived from an EMBL/GenBank/DDBJ whole genome shotgun (WGS) entry which is preliminary data.</text>
</comment>
<proteinExistence type="predicted"/>
<protein>
    <submittedName>
        <fullName evidence="1">Uncharacterized protein</fullName>
    </submittedName>
</protein>
<evidence type="ECO:0000313" key="1">
    <source>
        <dbReference type="EMBL" id="OIQ67726.1"/>
    </source>
</evidence>